<organism evidence="2 3">
    <name type="scientific">Spizellomyces punctatus (strain DAOM BR117)</name>
    <dbReference type="NCBI Taxonomy" id="645134"/>
    <lineage>
        <taxon>Eukaryota</taxon>
        <taxon>Fungi</taxon>
        <taxon>Fungi incertae sedis</taxon>
        <taxon>Chytridiomycota</taxon>
        <taxon>Chytridiomycota incertae sedis</taxon>
        <taxon>Chytridiomycetes</taxon>
        <taxon>Spizellomycetales</taxon>
        <taxon>Spizellomycetaceae</taxon>
        <taxon>Spizellomyces</taxon>
    </lineage>
</organism>
<dbReference type="Proteomes" id="UP000053201">
    <property type="component" value="Unassembled WGS sequence"/>
</dbReference>
<dbReference type="STRING" id="645134.A0A0L0HN74"/>
<reference evidence="2 3" key="1">
    <citation type="submission" date="2009-08" db="EMBL/GenBank/DDBJ databases">
        <title>The Genome Sequence of Spizellomyces punctatus strain DAOM BR117.</title>
        <authorList>
            <consortium name="The Broad Institute Genome Sequencing Platform"/>
            <person name="Russ C."/>
            <person name="Cuomo C."/>
            <person name="Shea T."/>
            <person name="Young S.K."/>
            <person name="Zeng Q."/>
            <person name="Koehrsen M."/>
            <person name="Haas B."/>
            <person name="Borodovsky M."/>
            <person name="Guigo R."/>
            <person name="Alvarado L."/>
            <person name="Berlin A."/>
            <person name="Bochicchio J."/>
            <person name="Borenstein D."/>
            <person name="Chapman S."/>
            <person name="Chen Z."/>
            <person name="Engels R."/>
            <person name="Freedman E."/>
            <person name="Gellesch M."/>
            <person name="Goldberg J."/>
            <person name="Griggs A."/>
            <person name="Gujja S."/>
            <person name="Heiman D."/>
            <person name="Hepburn T."/>
            <person name="Howarth C."/>
            <person name="Jen D."/>
            <person name="Larson L."/>
            <person name="Lewis B."/>
            <person name="Mehta T."/>
            <person name="Park D."/>
            <person name="Pearson M."/>
            <person name="Roberts A."/>
            <person name="Saif S."/>
            <person name="Shenoy N."/>
            <person name="Sisk P."/>
            <person name="Stolte C."/>
            <person name="Sykes S."/>
            <person name="Thomson T."/>
            <person name="Walk T."/>
            <person name="White J."/>
            <person name="Yandava C."/>
            <person name="Burger G."/>
            <person name="Gray M.W."/>
            <person name="Holland P.W.H."/>
            <person name="King N."/>
            <person name="Lang F.B.F."/>
            <person name="Roger A.J."/>
            <person name="Ruiz-Trillo I."/>
            <person name="Lander E."/>
            <person name="Nusbaum C."/>
        </authorList>
    </citation>
    <scope>NUCLEOTIDE SEQUENCE [LARGE SCALE GENOMIC DNA]</scope>
    <source>
        <strain evidence="2 3">DAOM BR117</strain>
    </source>
</reference>
<dbReference type="PANTHER" id="PTHR37736:SF1">
    <property type="entry name" value="GLYCINE-RICH PROTEIN"/>
    <property type="match status" value="1"/>
</dbReference>
<feature type="region of interest" description="Disordered" evidence="1">
    <location>
        <begin position="339"/>
        <end position="436"/>
    </location>
</feature>
<feature type="compositionally biased region" description="Low complexity" evidence="1">
    <location>
        <begin position="27"/>
        <end position="38"/>
    </location>
</feature>
<evidence type="ECO:0000313" key="3">
    <source>
        <dbReference type="Proteomes" id="UP000053201"/>
    </source>
</evidence>
<dbReference type="InParanoid" id="A0A0L0HN74"/>
<evidence type="ECO:0000256" key="1">
    <source>
        <dbReference type="SAM" id="MobiDB-lite"/>
    </source>
</evidence>
<sequence>MLTDVNVTASDAPAKLSRKARRALQKSPASPESSTTTAQNSEINLLAITEDEPDARSSEAKSPYVEVINKKLRALKKKLTKVEKYEQLEKKDLNQDQIQALERKPEVVSAVKELEDVVKQITVTEAEESKIQQEKQQAFEQTAQLRVERAVQEVKAASSRTTREILQLFYVLNIALPNIVTSNLPITDEQYNALAYFRAVITGVGLEQGDSTEDFLQSAEANLHKYLERQEEPFVHGVTYSQLAAVVDTILNPPAPPKFGTENFEDAILEEPTAEDAGLPEEERDHGTGHSIASNLGTISFFNPSEVLGITTETTEISTEENGIKTDLIVETITVVTPEAQKPAASEKAEPAASGEVQGEEGGVGITQGEQEEGEGAAVPSQEGQHQGRQHRGRGRGGFRGRGRGRGGQGGYQGRGGFRGRGRGGPREHQSRPQPQ</sequence>
<feature type="compositionally biased region" description="Basic residues" evidence="1">
    <location>
        <begin position="388"/>
        <end position="405"/>
    </location>
</feature>
<proteinExistence type="predicted"/>
<feature type="compositionally biased region" description="Gly residues" evidence="1">
    <location>
        <begin position="406"/>
        <end position="417"/>
    </location>
</feature>
<dbReference type="RefSeq" id="XP_016610298.1">
    <property type="nucleotide sequence ID" value="XM_016751021.1"/>
</dbReference>
<dbReference type="AlphaFoldDB" id="A0A0L0HN74"/>
<evidence type="ECO:0000313" key="2">
    <source>
        <dbReference type="EMBL" id="KND02259.1"/>
    </source>
</evidence>
<name>A0A0L0HN74_SPIPD</name>
<dbReference type="VEuPathDB" id="FungiDB:SPPG_02738"/>
<protein>
    <recommendedName>
        <fullName evidence="4">Caprin-1 dimerization domain-containing protein</fullName>
    </recommendedName>
</protein>
<dbReference type="EMBL" id="KQ257453">
    <property type="protein sequence ID" value="KND02259.1"/>
    <property type="molecule type" value="Genomic_DNA"/>
</dbReference>
<gene>
    <name evidence="2" type="ORF">SPPG_02738</name>
</gene>
<dbReference type="GeneID" id="27686303"/>
<keyword evidence="3" id="KW-1185">Reference proteome</keyword>
<dbReference type="OrthoDB" id="2409325at2759"/>
<dbReference type="PANTHER" id="PTHR37736">
    <property type="entry name" value="GLYCINE-RICH PROTEIN"/>
    <property type="match status" value="1"/>
</dbReference>
<feature type="region of interest" description="Disordered" evidence="1">
    <location>
        <begin position="1"/>
        <end position="44"/>
    </location>
</feature>
<evidence type="ECO:0008006" key="4">
    <source>
        <dbReference type="Google" id="ProtNLM"/>
    </source>
</evidence>
<accession>A0A0L0HN74</accession>
<dbReference type="OMA" id="EEAWVDD"/>
<feature type="compositionally biased region" description="Basic and acidic residues" evidence="1">
    <location>
        <begin position="425"/>
        <end position="436"/>
    </location>
</feature>